<reference evidence="8" key="1">
    <citation type="journal article" date="2014" name="PLoS ONE">
        <title>The genome and linkage map of the northern pike (Esox lucius): conserved synteny revealed between the salmonid sister group and the Neoteleostei.</title>
        <authorList>
            <person name="Rondeau E.B."/>
            <person name="Minkley D.R."/>
            <person name="Leong J.S."/>
            <person name="Messmer A.M."/>
            <person name="Jantzen J.R."/>
            <person name="von Schalburg K.R."/>
            <person name="Lemon C."/>
            <person name="Bird N.H."/>
            <person name="Koop B.F."/>
        </authorList>
    </citation>
    <scope>NUCLEOTIDE SEQUENCE</scope>
</reference>
<feature type="region of interest" description="Disordered" evidence="5">
    <location>
        <begin position="1"/>
        <end position="20"/>
    </location>
</feature>
<dbReference type="Bgee" id="ENSELUG00000015135">
    <property type="expression patterns" value="Expressed in ovary and 4 other cell types or tissues"/>
</dbReference>
<evidence type="ECO:0000256" key="1">
    <source>
        <dbReference type="ARBA" id="ARBA00008535"/>
    </source>
</evidence>
<dbReference type="InParanoid" id="A0A3P9A5F3"/>
<evidence type="ECO:0000313" key="8">
    <source>
        <dbReference type="Proteomes" id="UP000265140"/>
    </source>
</evidence>
<dbReference type="GO" id="GO:0005525">
    <property type="term" value="F:GTP binding"/>
    <property type="evidence" value="ECO:0007669"/>
    <property type="project" value="UniProtKB-KW"/>
</dbReference>
<dbReference type="CDD" id="cd01852">
    <property type="entry name" value="AIG1"/>
    <property type="match status" value="1"/>
</dbReference>
<dbReference type="OMA" id="YESSCII"/>
<dbReference type="InterPro" id="IPR027417">
    <property type="entry name" value="P-loop_NTPase"/>
</dbReference>
<feature type="compositionally biased region" description="Basic and acidic residues" evidence="5">
    <location>
        <begin position="702"/>
        <end position="826"/>
    </location>
</feature>
<evidence type="ECO:0000256" key="5">
    <source>
        <dbReference type="SAM" id="MobiDB-lite"/>
    </source>
</evidence>
<reference evidence="7" key="2">
    <citation type="submission" date="2020-02" db="EMBL/GenBank/DDBJ databases">
        <title>Esox lucius (northern pike) genome, fEsoLuc1, primary haplotype.</title>
        <authorList>
            <person name="Myers G."/>
            <person name="Karagic N."/>
            <person name="Meyer A."/>
            <person name="Pippel M."/>
            <person name="Reichard M."/>
            <person name="Winkler S."/>
            <person name="Tracey A."/>
            <person name="Sims Y."/>
            <person name="Howe K."/>
            <person name="Rhie A."/>
            <person name="Formenti G."/>
            <person name="Durbin R."/>
            <person name="Fedrigo O."/>
            <person name="Jarvis E.D."/>
        </authorList>
    </citation>
    <scope>NUCLEOTIDE SEQUENCE [LARGE SCALE GENOMIC DNA]</scope>
</reference>
<feature type="coiled-coil region" evidence="4">
    <location>
        <begin position="1037"/>
        <end position="1090"/>
    </location>
</feature>
<dbReference type="InterPro" id="IPR006703">
    <property type="entry name" value="G_AIG1"/>
</dbReference>
<organism evidence="7 8">
    <name type="scientific">Esox lucius</name>
    <name type="common">Northern pike</name>
    <dbReference type="NCBI Taxonomy" id="8010"/>
    <lineage>
        <taxon>Eukaryota</taxon>
        <taxon>Metazoa</taxon>
        <taxon>Chordata</taxon>
        <taxon>Craniata</taxon>
        <taxon>Vertebrata</taxon>
        <taxon>Euteleostomi</taxon>
        <taxon>Actinopterygii</taxon>
        <taxon>Neopterygii</taxon>
        <taxon>Teleostei</taxon>
        <taxon>Protacanthopterygii</taxon>
        <taxon>Esociformes</taxon>
        <taxon>Esocidae</taxon>
        <taxon>Esox</taxon>
    </lineage>
</organism>
<keyword evidence="3" id="KW-0342">GTP-binding</keyword>
<dbReference type="STRING" id="8010.ENSELUP00000035974"/>
<feature type="compositionally biased region" description="Basic and acidic residues" evidence="5">
    <location>
        <begin position="933"/>
        <end position="999"/>
    </location>
</feature>
<evidence type="ECO:0000259" key="6">
    <source>
        <dbReference type="PROSITE" id="PS51720"/>
    </source>
</evidence>
<proteinExistence type="inferred from homology"/>
<feature type="domain" description="AIG1-type G" evidence="6">
    <location>
        <begin position="434"/>
        <end position="634"/>
    </location>
</feature>
<feature type="region of interest" description="Disordered" evidence="5">
    <location>
        <begin position="702"/>
        <end position="999"/>
    </location>
</feature>
<dbReference type="FunCoup" id="A0A3P9A5F3">
    <property type="interactions" value="24"/>
</dbReference>
<keyword evidence="4" id="KW-0175">Coiled coil</keyword>
<keyword evidence="8" id="KW-1185">Reference proteome</keyword>
<dbReference type="GeneTree" id="ENSGT00940000164100"/>
<accession>A0A3P9A5F3</accession>
<protein>
    <recommendedName>
        <fullName evidence="6">AIG1-type G domain-containing protein</fullName>
    </recommendedName>
</protein>
<dbReference type="InterPro" id="IPR045058">
    <property type="entry name" value="GIMA/IAN/Toc"/>
</dbReference>
<dbReference type="PANTHER" id="PTHR10903">
    <property type="entry name" value="GTPASE, IMAP FAMILY MEMBER-RELATED"/>
    <property type="match status" value="1"/>
</dbReference>
<reference evidence="7" key="4">
    <citation type="submission" date="2025-09" db="UniProtKB">
        <authorList>
            <consortium name="Ensembl"/>
        </authorList>
    </citation>
    <scope>IDENTIFICATION</scope>
</reference>
<dbReference type="SUPFAM" id="SSF52540">
    <property type="entry name" value="P-loop containing nucleoside triphosphate hydrolases"/>
    <property type="match status" value="3"/>
</dbReference>
<dbReference type="OrthoDB" id="8954335at2759"/>
<dbReference type="PANTHER" id="PTHR10903:SF188">
    <property type="entry name" value="GTPASE IMAP FAMILY MEMBER 2-LIKE-RELATED"/>
    <property type="match status" value="1"/>
</dbReference>
<dbReference type="AlphaFoldDB" id="A0A3P9A5F3"/>
<feature type="compositionally biased region" description="Basic and acidic residues" evidence="5">
    <location>
        <begin position="836"/>
        <end position="924"/>
    </location>
</feature>
<keyword evidence="2" id="KW-0547">Nucleotide-binding</keyword>
<reference evidence="7" key="3">
    <citation type="submission" date="2025-08" db="UniProtKB">
        <authorList>
            <consortium name="Ensembl"/>
        </authorList>
    </citation>
    <scope>IDENTIFICATION</scope>
</reference>
<dbReference type="Pfam" id="PF04548">
    <property type="entry name" value="AIG1"/>
    <property type="match status" value="3"/>
</dbReference>
<dbReference type="Gene3D" id="3.40.50.300">
    <property type="entry name" value="P-loop containing nucleotide triphosphate hydrolases"/>
    <property type="match status" value="3"/>
</dbReference>
<feature type="domain" description="AIG1-type G" evidence="6">
    <location>
        <begin position="29"/>
        <end position="215"/>
    </location>
</feature>
<sequence>MADGKDLGGKVGEPGHKRRNSVVLLPPDLSSIRIVLLGKSDSKKKLVGNIILGQEAFKSPRSRFFSYEQQCESASGKMNDKSVTVIKTPDLLSVSVESMMKVMENCKTLTAPGPHVLLLVLMPEEFTEENRNTMKWILSLFGKDAFKHSMVITTHKEEAEKPQLNQVIKEYGGRFYHMDSQGSDHKELTKKVEKMVGENDYKYLTYNEKNTHDTIKPFPERINLVLCGRNGAGKTLVSNAILGQSESISSLVCVKREGEICGQQVSIIEMPALYLTHLTQEEVMDESFRCVSLCEPGVHVFLLVVPVGPLTDEDKGEMETIQNILGPQVNDFTMVLFRQDYIPVDKTTVDFLEQNADMKQLIKTCGGRYHICDASEIKNTKQMTELVSDIIKQVLHKSCYTPYMYVKAQNRRILELKEEIHRMSKGAESESSTTECLRVVMIGKTGNGKSASANTILGREECESETSTDSTKIVCQKIFGKVNGRTVAVVDTPGLFDTGLSNEAIQEEIMKCVSLSAPGPHVFIIVLRIGTMTPEEMDTLDLIEKTFGPQARQFSLVLFTRGDELKKSVKDLIQSSENDKLRKLIRDCGDRVHVFNNKDINDRTQVTELYDKIDKMVSENKGTFYTSEMFQKAEASITQKQEEILKEKEAEIKADIEKLKVQHETEMEMIKSKLKEERLKVQKEREIRENILKEKEEAIRKEHEEMERKEKEQRLEDEKRKEQETLQRIKWEKEKENMEKEIQTQKDRFEQKQSEMDKEYRIRLEEQRQQEKDREEIMLEEQEKQLADLKRKQEDEIERREKEEQERKKNEEKERQEWQRKIEEAQKGQTEMQQVRLRDKQEWEEQQKKERDRQQEEVRQRRQKETESIKQQEEEQRRLREEFEREREKDRIKNHELDKQRREMEMQERDRIEKEFQEKRRELTNKMTQQQEDWERQRGEEWERRHQDDLNRRKEEARRLKELEEHFRQEREEENRRRENEDKVRREREQKKLQEMEAENVRQQKLIISKYKEEARRNAEEVNKFREIYDEMTIKLLDSQEHTMNLLKQKHKEENDQLKNLYSHDKKQLTDRIKELEKKHEDEIKGLNQQKPGKCVIQ</sequence>
<dbReference type="PROSITE" id="PS51720">
    <property type="entry name" value="G_AIG1"/>
    <property type="match status" value="3"/>
</dbReference>
<dbReference type="FunFam" id="3.40.50.300:FF:000366">
    <property type="entry name" value="GTPase, IMAP family member 2"/>
    <property type="match status" value="1"/>
</dbReference>
<evidence type="ECO:0000256" key="3">
    <source>
        <dbReference type="ARBA" id="ARBA00023134"/>
    </source>
</evidence>
<evidence type="ECO:0000313" key="7">
    <source>
        <dbReference type="Ensembl" id="ENSELUP00000035974.2"/>
    </source>
</evidence>
<evidence type="ECO:0000256" key="4">
    <source>
        <dbReference type="SAM" id="Coils"/>
    </source>
</evidence>
<name>A0A3P9A5F3_ESOLU</name>
<dbReference type="Ensembl" id="ENSELUT00000024184.3">
    <property type="protein sequence ID" value="ENSELUP00000035974.2"/>
    <property type="gene ID" value="ENSELUG00000015135.3"/>
</dbReference>
<evidence type="ECO:0000256" key="2">
    <source>
        <dbReference type="ARBA" id="ARBA00022741"/>
    </source>
</evidence>
<dbReference type="Proteomes" id="UP000265140">
    <property type="component" value="Chromosome 3"/>
</dbReference>
<dbReference type="GeneID" id="105006968"/>
<feature type="domain" description="AIG1-type G" evidence="6">
    <location>
        <begin position="219"/>
        <end position="409"/>
    </location>
</feature>
<dbReference type="RefSeq" id="XP_019899754.2">
    <property type="nucleotide sequence ID" value="XM_020044195.2"/>
</dbReference>
<comment type="similarity">
    <text evidence="1">Belongs to the TRAFAC class TrmE-Era-EngA-EngB-Septin-like GTPase superfamily. AIG1/Toc34/Toc159-like paraseptin GTPase family. IAN subfamily.</text>
</comment>